<dbReference type="Pfam" id="PF00001">
    <property type="entry name" value="7tm_1"/>
    <property type="match status" value="1"/>
</dbReference>
<comment type="subcellular location">
    <subcellularLocation>
        <location evidence="1">Cell membrane</location>
        <topology evidence="1">Multi-pass membrane protein</topology>
    </subcellularLocation>
</comment>
<name>A0AAV4WFT1_9ARAC</name>
<proteinExistence type="inferred from homology"/>
<dbReference type="InterPro" id="IPR000276">
    <property type="entry name" value="GPCR_Rhodpsn"/>
</dbReference>
<dbReference type="PRINTS" id="PR00237">
    <property type="entry name" value="GPCRRHODOPSN"/>
</dbReference>
<evidence type="ECO:0000256" key="5">
    <source>
        <dbReference type="ARBA" id="ARBA00022989"/>
    </source>
</evidence>
<accession>A0AAV4WFT1</accession>
<comment type="caution">
    <text evidence="10">The sequence shown here is derived from an EMBL/GenBank/DDBJ whole genome shotgun (WGS) entry which is preliminary data.</text>
</comment>
<evidence type="ECO:0000256" key="6">
    <source>
        <dbReference type="ARBA" id="ARBA00023136"/>
    </source>
</evidence>
<keyword evidence="11" id="KW-1185">Reference proteome</keyword>
<dbReference type="GO" id="GO:0032870">
    <property type="term" value="P:cellular response to hormone stimulus"/>
    <property type="evidence" value="ECO:0007669"/>
    <property type="project" value="TreeGrafter"/>
</dbReference>
<evidence type="ECO:0000256" key="1">
    <source>
        <dbReference type="ARBA" id="ARBA00004651"/>
    </source>
</evidence>
<feature type="domain" description="G-protein coupled receptors family 1 profile" evidence="9">
    <location>
        <begin position="1"/>
        <end position="151"/>
    </location>
</feature>
<keyword evidence="5 8" id="KW-1133">Transmembrane helix</keyword>
<keyword evidence="4 8" id="KW-0812">Transmembrane</keyword>
<gene>
    <name evidence="10" type="primary">AVEN_100538_1</name>
    <name evidence="10" type="ORF">CDAR_10831</name>
</gene>
<dbReference type="AlphaFoldDB" id="A0AAV4WFT1"/>
<keyword evidence="3" id="KW-1003">Cell membrane</keyword>
<evidence type="ECO:0000256" key="7">
    <source>
        <dbReference type="ARBA" id="ARBA00023170"/>
    </source>
</evidence>
<dbReference type="PANTHER" id="PTHR24241">
    <property type="entry name" value="NEUROPEPTIDE RECEPTOR-RELATED G-PROTEIN COUPLED RECEPTOR"/>
    <property type="match status" value="1"/>
</dbReference>
<organism evidence="10 11">
    <name type="scientific">Caerostris darwini</name>
    <dbReference type="NCBI Taxonomy" id="1538125"/>
    <lineage>
        <taxon>Eukaryota</taxon>
        <taxon>Metazoa</taxon>
        <taxon>Ecdysozoa</taxon>
        <taxon>Arthropoda</taxon>
        <taxon>Chelicerata</taxon>
        <taxon>Arachnida</taxon>
        <taxon>Araneae</taxon>
        <taxon>Araneomorphae</taxon>
        <taxon>Entelegynae</taxon>
        <taxon>Araneoidea</taxon>
        <taxon>Araneidae</taxon>
        <taxon>Caerostris</taxon>
    </lineage>
</organism>
<protein>
    <submittedName>
        <fullName evidence="10">G_PROTEIN_RECEP_F1_2 domain-containing protein</fullName>
    </submittedName>
</protein>
<dbReference type="EMBL" id="BPLQ01014541">
    <property type="protein sequence ID" value="GIY80674.1"/>
    <property type="molecule type" value="Genomic_DNA"/>
</dbReference>
<dbReference type="PROSITE" id="PS50262">
    <property type="entry name" value="G_PROTEIN_RECEP_F1_2"/>
    <property type="match status" value="1"/>
</dbReference>
<dbReference type="InterPro" id="IPR017452">
    <property type="entry name" value="GPCR_Rhodpsn_7TM"/>
</dbReference>
<sequence>MILRPFEHVILKFSISKPTEKVKEISIHRFEKFLKHSSEKKTALTGYLDNARFKDIISPISRDSPLDECSGNESSCTLRLSDTRLIEKTRNRTLKMTCLIVVSFFCCWTPYVVIHLWYLFDSKSAESLDTRIQSFLFIFAVFNSCINPLVYGSYIFDFKGSLKRLFQWPMTIFKSGNSSVNHQKEIDYDGPMVPENSSRICGEPTVPPGEVYLELKQATPVRRPLNHGGPLKDANNLNVRPHEGFKNLFYISSSSSY</sequence>
<keyword evidence="7" id="KW-0675">Receptor</keyword>
<dbReference type="PANTHER" id="PTHR24241:SF190">
    <property type="entry name" value="CARDIOACCELERATORY PEPTIDE RECEPTOR-LIKE PROTEIN"/>
    <property type="match status" value="1"/>
</dbReference>
<dbReference type="Gene3D" id="1.20.1070.10">
    <property type="entry name" value="Rhodopsin 7-helix transmembrane proteins"/>
    <property type="match status" value="1"/>
</dbReference>
<feature type="transmembrane region" description="Helical" evidence="8">
    <location>
        <begin position="98"/>
        <end position="120"/>
    </location>
</feature>
<reference evidence="10 11" key="1">
    <citation type="submission" date="2021-06" db="EMBL/GenBank/DDBJ databases">
        <title>Caerostris darwini draft genome.</title>
        <authorList>
            <person name="Kono N."/>
            <person name="Arakawa K."/>
        </authorList>
    </citation>
    <scope>NUCLEOTIDE SEQUENCE [LARGE SCALE GENOMIC DNA]</scope>
</reference>
<dbReference type="GO" id="GO:0004930">
    <property type="term" value="F:G protein-coupled receptor activity"/>
    <property type="evidence" value="ECO:0007669"/>
    <property type="project" value="InterPro"/>
</dbReference>
<comment type="similarity">
    <text evidence="2">Belongs to the G-protein coupled receptor 1 family.</text>
</comment>
<feature type="transmembrane region" description="Helical" evidence="8">
    <location>
        <begin position="132"/>
        <end position="156"/>
    </location>
</feature>
<evidence type="ECO:0000256" key="4">
    <source>
        <dbReference type="ARBA" id="ARBA00022692"/>
    </source>
</evidence>
<evidence type="ECO:0000313" key="11">
    <source>
        <dbReference type="Proteomes" id="UP001054837"/>
    </source>
</evidence>
<dbReference type="GO" id="GO:0005886">
    <property type="term" value="C:plasma membrane"/>
    <property type="evidence" value="ECO:0007669"/>
    <property type="project" value="UniProtKB-SubCell"/>
</dbReference>
<evidence type="ECO:0000313" key="10">
    <source>
        <dbReference type="EMBL" id="GIY80674.1"/>
    </source>
</evidence>
<evidence type="ECO:0000256" key="2">
    <source>
        <dbReference type="ARBA" id="ARBA00010663"/>
    </source>
</evidence>
<dbReference type="SUPFAM" id="SSF81321">
    <property type="entry name" value="Family A G protein-coupled receptor-like"/>
    <property type="match status" value="1"/>
</dbReference>
<evidence type="ECO:0000256" key="8">
    <source>
        <dbReference type="SAM" id="Phobius"/>
    </source>
</evidence>
<dbReference type="Proteomes" id="UP001054837">
    <property type="component" value="Unassembled WGS sequence"/>
</dbReference>
<evidence type="ECO:0000256" key="3">
    <source>
        <dbReference type="ARBA" id="ARBA00022475"/>
    </source>
</evidence>
<keyword evidence="6 8" id="KW-0472">Membrane</keyword>
<dbReference type="GO" id="GO:0042277">
    <property type="term" value="F:peptide binding"/>
    <property type="evidence" value="ECO:0007669"/>
    <property type="project" value="TreeGrafter"/>
</dbReference>
<evidence type="ECO:0000259" key="9">
    <source>
        <dbReference type="PROSITE" id="PS50262"/>
    </source>
</evidence>